<evidence type="ECO:0000313" key="2">
    <source>
        <dbReference type="Proteomes" id="UP000631114"/>
    </source>
</evidence>
<protein>
    <submittedName>
        <fullName evidence="1">Uncharacterized protein</fullName>
    </submittedName>
</protein>
<dbReference type="AlphaFoldDB" id="A0A835GZZ3"/>
<sequence>MLEERFGSLERQMVTITKIFFGDKKRSGGLGSNTPQSHGDSSRGMELCELINMHRCVRIFVLNDTKAAMRDGPLARQAKPLTINSGVELNCNWDGYLGTGISLGSSNGRDHLGVWDDAFTAVSSSPSSTIPFVV</sequence>
<reference evidence="1 2" key="1">
    <citation type="submission" date="2020-10" db="EMBL/GenBank/DDBJ databases">
        <title>The Coptis chinensis genome and diversification of protoberbering-type alkaloids.</title>
        <authorList>
            <person name="Wang B."/>
            <person name="Shu S."/>
            <person name="Song C."/>
            <person name="Liu Y."/>
        </authorList>
    </citation>
    <scope>NUCLEOTIDE SEQUENCE [LARGE SCALE GENOMIC DNA]</scope>
    <source>
        <strain evidence="1">HL-2020</strain>
        <tissue evidence="1">Leaf</tissue>
    </source>
</reference>
<name>A0A835GZZ3_9MAGN</name>
<dbReference type="Proteomes" id="UP000631114">
    <property type="component" value="Unassembled WGS sequence"/>
</dbReference>
<dbReference type="EMBL" id="JADFTS010000009">
    <property type="protein sequence ID" value="KAF9589038.1"/>
    <property type="molecule type" value="Genomic_DNA"/>
</dbReference>
<comment type="caution">
    <text evidence="1">The sequence shown here is derived from an EMBL/GenBank/DDBJ whole genome shotgun (WGS) entry which is preliminary data.</text>
</comment>
<evidence type="ECO:0000313" key="1">
    <source>
        <dbReference type="EMBL" id="KAF9589038.1"/>
    </source>
</evidence>
<organism evidence="1 2">
    <name type="scientific">Coptis chinensis</name>
    <dbReference type="NCBI Taxonomy" id="261450"/>
    <lineage>
        <taxon>Eukaryota</taxon>
        <taxon>Viridiplantae</taxon>
        <taxon>Streptophyta</taxon>
        <taxon>Embryophyta</taxon>
        <taxon>Tracheophyta</taxon>
        <taxon>Spermatophyta</taxon>
        <taxon>Magnoliopsida</taxon>
        <taxon>Ranunculales</taxon>
        <taxon>Ranunculaceae</taxon>
        <taxon>Coptidoideae</taxon>
        <taxon>Coptis</taxon>
    </lineage>
</organism>
<keyword evidence="2" id="KW-1185">Reference proteome</keyword>
<proteinExistence type="predicted"/>
<gene>
    <name evidence="1" type="ORF">IFM89_018300</name>
</gene>
<accession>A0A835GZZ3</accession>